<sequence length="112" mass="12461">IKEQTAKRSGYGKLQFIGAVVSDMDGNPIPDNRQVFYEVSLQQDAKWNLKRTLIALGDDPEDLEAEVNIEKEDYVGRKFVAALYLDSSAEALGKTGEPKEKVSQFLPMPVEA</sequence>
<protein>
    <submittedName>
        <fullName evidence="1">Uncharacterized protein</fullName>
    </submittedName>
</protein>
<proteinExistence type="predicted"/>
<gene>
    <name evidence="1" type="ORF">LCGC14_1717170</name>
</gene>
<comment type="caution">
    <text evidence="1">The sequence shown here is derived from an EMBL/GenBank/DDBJ whole genome shotgun (WGS) entry which is preliminary data.</text>
</comment>
<accession>A0A0F9KDE6</accession>
<evidence type="ECO:0000313" key="1">
    <source>
        <dbReference type="EMBL" id="KKM13350.1"/>
    </source>
</evidence>
<organism evidence="1">
    <name type="scientific">marine sediment metagenome</name>
    <dbReference type="NCBI Taxonomy" id="412755"/>
    <lineage>
        <taxon>unclassified sequences</taxon>
        <taxon>metagenomes</taxon>
        <taxon>ecological metagenomes</taxon>
    </lineage>
</organism>
<name>A0A0F9KDE6_9ZZZZ</name>
<feature type="non-terminal residue" evidence="1">
    <location>
        <position position="1"/>
    </location>
</feature>
<dbReference type="AlphaFoldDB" id="A0A0F9KDE6"/>
<reference evidence="1" key="1">
    <citation type="journal article" date="2015" name="Nature">
        <title>Complex archaea that bridge the gap between prokaryotes and eukaryotes.</title>
        <authorList>
            <person name="Spang A."/>
            <person name="Saw J.H."/>
            <person name="Jorgensen S.L."/>
            <person name="Zaremba-Niedzwiedzka K."/>
            <person name="Martijn J."/>
            <person name="Lind A.E."/>
            <person name="van Eijk R."/>
            <person name="Schleper C."/>
            <person name="Guy L."/>
            <person name="Ettema T.J."/>
        </authorList>
    </citation>
    <scope>NUCLEOTIDE SEQUENCE</scope>
</reference>
<dbReference type="EMBL" id="LAZR01015400">
    <property type="protein sequence ID" value="KKM13350.1"/>
    <property type="molecule type" value="Genomic_DNA"/>
</dbReference>